<keyword evidence="3 5" id="KW-0378">Hydrolase</keyword>
<dbReference type="RefSeq" id="WP_239103232.1">
    <property type="nucleotide sequence ID" value="NZ_BAAAGP010000018.1"/>
</dbReference>
<dbReference type="PROSITE" id="PS00136">
    <property type="entry name" value="SUBTILASE_ASP"/>
    <property type="match status" value="1"/>
</dbReference>
<evidence type="ECO:0000256" key="2">
    <source>
        <dbReference type="ARBA" id="ARBA00022670"/>
    </source>
</evidence>
<dbReference type="InterPro" id="IPR022398">
    <property type="entry name" value="Peptidase_S8_His-AS"/>
</dbReference>
<dbReference type="PROSITE" id="PS00138">
    <property type="entry name" value="SUBTILASE_SER"/>
    <property type="match status" value="1"/>
</dbReference>
<protein>
    <submittedName>
        <fullName evidence="10">Serine protease</fullName>
    </submittedName>
</protein>
<dbReference type="InterPro" id="IPR015500">
    <property type="entry name" value="Peptidase_S8_subtilisin-rel"/>
</dbReference>
<dbReference type="Gene3D" id="3.40.50.200">
    <property type="entry name" value="Peptidase S8/S53 domain"/>
    <property type="match status" value="1"/>
</dbReference>
<dbReference type="PRINTS" id="PR00723">
    <property type="entry name" value="SUBTILISIN"/>
</dbReference>
<dbReference type="PROSITE" id="PS51892">
    <property type="entry name" value="SUBTILASE"/>
    <property type="match status" value="1"/>
</dbReference>
<dbReference type="GO" id="GO:0008233">
    <property type="term" value="F:peptidase activity"/>
    <property type="evidence" value="ECO:0007669"/>
    <property type="project" value="UniProtKB-KW"/>
</dbReference>
<feature type="compositionally biased region" description="Low complexity" evidence="7">
    <location>
        <begin position="112"/>
        <end position="125"/>
    </location>
</feature>
<feature type="active site" description="Charge relay system" evidence="5">
    <location>
        <position position="473"/>
    </location>
</feature>
<evidence type="ECO:0000256" key="4">
    <source>
        <dbReference type="ARBA" id="ARBA00022825"/>
    </source>
</evidence>
<keyword evidence="8" id="KW-0732">Signal</keyword>
<dbReference type="InterPro" id="IPR036852">
    <property type="entry name" value="Peptidase_S8/S53_dom_sf"/>
</dbReference>
<evidence type="ECO:0000313" key="10">
    <source>
        <dbReference type="EMBL" id="GIH37101.1"/>
    </source>
</evidence>
<dbReference type="SUPFAM" id="SSF52743">
    <property type="entry name" value="Subtilisin-like"/>
    <property type="match status" value="1"/>
</dbReference>
<evidence type="ECO:0000259" key="9">
    <source>
        <dbReference type="Pfam" id="PF00082"/>
    </source>
</evidence>
<dbReference type="InterPro" id="IPR023828">
    <property type="entry name" value="Peptidase_S8_Ser-AS"/>
</dbReference>
<evidence type="ECO:0000256" key="6">
    <source>
        <dbReference type="RuleBase" id="RU003355"/>
    </source>
</evidence>
<comment type="caution">
    <text evidence="10">The sequence shown here is derived from an EMBL/GenBank/DDBJ whole genome shotgun (WGS) entry which is preliminary data.</text>
</comment>
<dbReference type="GO" id="GO:0006508">
    <property type="term" value="P:proteolysis"/>
    <property type="evidence" value="ECO:0007669"/>
    <property type="project" value="UniProtKB-KW"/>
</dbReference>
<dbReference type="PROSITE" id="PS00137">
    <property type="entry name" value="SUBTILASE_HIS"/>
    <property type="match status" value="1"/>
</dbReference>
<feature type="active site" description="Charge relay system" evidence="5">
    <location>
        <position position="229"/>
    </location>
</feature>
<dbReference type="PANTHER" id="PTHR43806:SF11">
    <property type="entry name" value="CEREVISIN-RELATED"/>
    <property type="match status" value="1"/>
</dbReference>
<name>A0ABQ4FQM9_9ACTN</name>
<organism evidence="10 11">
    <name type="scientific">Microbispora corallina</name>
    <dbReference type="NCBI Taxonomy" id="83302"/>
    <lineage>
        <taxon>Bacteria</taxon>
        <taxon>Bacillati</taxon>
        <taxon>Actinomycetota</taxon>
        <taxon>Actinomycetes</taxon>
        <taxon>Streptosporangiales</taxon>
        <taxon>Streptosporangiaceae</taxon>
        <taxon>Microbispora</taxon>
    </lineage>
</organism>
<dbReference type="Proteomes" id="UP000603904">
    <property type="component" value="Unassembled WGS sequence"/>
</dbReference>
<evidence type="ECO:0000256" key="7">
    <source>
        <dbReference type="SAM" id="MobiDB-lite"/>
    </source>
</evidence>
<dbReference type="InterPro" id="IPR000209">
    <property type="entry name" value="Peptidase_S8/S53_dom"/>
</dbReference>
<evidence type="ECO:0000256" key="1">
    <source>
        <dbReference type="ARBA" id="ARBA00011073"/>
    </source>
</evidence>
<dbReference type="PANTHER" id="PTHR43806">
    <property type="entry name" value="PEPTIDASE S8"/>
    <property type="match status" value="1"/>
</dbReference>
<comment type="similarity">
    <text evidence="1 5 6">Belongs to the peptidase S8 family.</text>
</comment>
<dbReference type="Pfam" id="PF00082">
    <property type="entry name" value="Peptidase_S8"/>
    <property type="match status" value="1"/>
</dbReference>
<feature type="active site" description="Charge relay system" evidence="5">
    <location>
        <position position="174"/>
    </location>
</feature>
<evidence type="ECO:0000256" key="5">
    <source>
        <dbReference type="PROSITE-ProRule" id="PRU01240"/>
    </source>
</evidence>
<accession>A0ABQ4FQM9</accession>
<evidence type="ECO:0000313" key="11">
    <source>
        <dbReference type="Proteomes" id="UP000603904"/>
    </source>
</evidence>
<feature type="chain" id="PRO_5046338505" evidence="8">
    <location>
        <begin position="26"/>
        <end position="560"/>
    </location>
</feature>
<keyword evidence="2 5" id="KW-0645">Protease</keyword>
<evidence type="ECO:0000256" key="8">
    <source>
        <dbReference type="SAM" id="SignalP"/>
    </source>
</evidence>
<feature type="region of interest" description="Disordered" evidence="7">
    <location>
        <begin position="112"/>
        <end position="139"/>
    </location>
</feature>
<proteinExistence type="inferred from homology"/>
<evidence type="ECO:0000256" key="3">
    <source>
        <dbReference type="ARBA" id="ARBA00022801"/>
    </source>
</evidence>
<keyword evidence="11" id="KW-1185">Reference proteome</keyword>
<reference evidence="10 11" key="1">
    <citation type="submission" date="2021-01" db="EMBL/GenBank/DDBJ databases">
        <title>Whole genome shotgun sequence of Microbispora corallina NBRC 16416.</title>
        <authorList>
            <person name="Komaki H."/>
            <person name="Tamura T."/>
        </authorList>
    </citation>
    <scope>NUCLEOTIDE SEQUENCE [LARGE SCALE GENOMIC DNA]</scope>
    <source>
        <strain evidence="10 11">NBRC 16416</strain>
    </source>
</reference>
<feature type="signal peptide" evidence="8">
    <location>
        <begin position="1"/>
        <end position="25"/>
    </location>
</feature>
<dbReference type="InterPro" id="IPR023827">
    <property type="entry name" value="Peptidase_S8_Asp-AS"/>
</dbReference>
<gene>
    <name evidence="10" type="ORF">Mco01_01010</name>
</gene>
<feature type="domain" description="Peptidase S8/S53" evidence="9">
    <location>
        <begin position="166"/>
        <end position="525"/>
    </location>
</feature>
<sequence length="560" mass="57200">MNVRGRLTGAAAALALLAGVGGVAATGAGSRSPAGPLRDYLVFYADGARAAATRDVIAAGGVVEGRDDRLGYLIVRAGSPDRLGASSSVVGVTADRAIGRAADDTAAGAAGAAAPAGGASSVARGTSGAETARRARAGDPLSDRQWDMRMIGATPSGSYATARGSHKVLVGIIDTGVDGRHPDIAPNFNRALSRNFVTDTPNDPNGKKLDGPCEHAGCKDPADEDDDGHGTHVASTIGSPINGIGVSGVAPGVSLVNLRAGTDSGFFFLKPTMDALTYAADVGVDVVNMSFYVDPWTYNCPNNPQDSRAARLEQRAILEGMRRAVNYARARGVTLISAIGNSGHDLGKPTKDTASPDYPPGSERLRTIDNSCIDVPAELPGVISVSSVGPSGRKAGYSDYGTEQTDIAAPGGDVFDGGTALRGESRQILAAAPEAALRAQGLIDKSGRPKTSAVVRDCHGGRCAYYQYMEGTSMAAPHVTGVAAIIISRFGKPGKGGLYMDPRRVEKLLYATAVPKACPSPRLYQYGGADGGQLCEGGTAKNGFFGHGVASASKAASLTP</sequence>
<keyword evidence="4 5" id="KW-0720">Serine protease</keyword>
<dbReference type="EMBL" id="BOOC01000001">
    <property type="protein sequence ID" value="GIH37101.1"/>
    <property type="molecule type" value="Genomic_DNA"/>
</dbReference>
<dbReference type="InterPro" id="IPR050131">
    <property type="entry name" value="Peptidase_S8_subtilisin-like"/>
</dbReference>